<reference evidence="2 3" key="1">
    <citation type="submission" date="2016-04" db="EMBL/GenBank/DDBJ databases">
        <title>Complete genome seqeunce of Leptospira alstonii serovar Room22.</title>
        <authorList>
            <person name="Nally J.E."/>
            <person name="Bayles D.O."/>
            <person name="Hurley D."/>
            <person name="Fanning S."/>
            <person name="McMahon B.J."/>
            <person name="Arent Z."/>
        </authorList>
    </citation>
    <scope>NUCLEOTIDE SEQUENCE [LARGE SCALE GENOMIC DNA]</scope>
    <source>
        <strain evidence="2 3">GWTS #1</strain>
    </source>
</reference>
<accession>A0A1D7V072</accession>
<dbReference type="OrthoDB" id="330947at2"/>
<gene>
    <name evidence="2" type="ORF">A0128_16095</name>
</gene>
<dbReference type="InterPro" id="IPR009711">
    <property type="entry name" value="UPF0473"/>
</dbReference>
<feature type="region of interest" description="Disordered" evidence="1">
    <location>
        <begin position="1"/>
        <end position="23"/>
    </location>
</feature>
<proteinExistence type="predicted"/>
<protein>
    <recommendedName>
        <fullName evidence="4">DUF1292 domain-containing protein</fullName>
    </recommendedName>
</protein>
<dbReference type="Pfam" id="PF06949">
    <property type="entry name" value="DUF1292"/>
    <property type="match status" value="1"/>
</dbReference>
<evidence type="ECO:0000313" key="2">
    <source>
        <dbReference type="EMBL" id="AOP35227.1"/>
    </source>
</evidence>
<name>A0A1D7V072_9LEPT</name>
<sequence length="111" mass="12726">MQDLSQDDEFQEHEESGQETVQLLDEDGNSHSFIIAEALEIDENQYLLLTPVLEEDFDLVNLDVSFLRGEDDAGYFAVRLESDEFGEDCLIEVKDKRELEDILAELNVDIV</sequence>
<evidence type="ECO:0008006" key="4">
    <source>
        <dbReference type="Google" id="ProtNLM"/>
    </source>
</evidence>
<organism evidence="2 3">
    <name type="scientific">Leptospira tipperaryensis</name>
    <dbReference type="NCBI Taxonomy" id="2564040"/>
    <lineage>
        <taxon>Bacteria</taxon>
        <taxon>Pseudomonadati</taxon>
        <taxon>Spirochaetota</taxon>
        <taxon>Spirochaetia</taxon>
        <taxon>Leptospirales</taxon>
        <taxon>Leptospiraceae</taxon>
        <taxon>Leptospira</taxon>
    </lineage>
</organism>
<dbReference type="RefSeq" id="WP_069608432.1">
    <property type="nucleotide sequence ID" value="NZ_CP015217.1"/>
</dbReference>
<feature type="compositionally biased region" description="Acidic residues" evidence="1">
    <location>
        <begin position="1"/>
        <end position="12"/>
    </location>
</feature>
<dbReference type="Proteomes" id="UP000094197">
    <property type="component" value="Chromosome 1"/>
</dbReference>
<dbReference type="AlphaFoldDB" id="A0A1D7V072"/>
<dbReference type="KEGG" id="laj:A0128_16095"/>
<keyword evidence="3" id="KW-1185">Reference proteome</keyword>
<evidence type="ECO:0000313" key="3">
    <source>
        <dbReference type="Proteomes" id="UP000094197"/>
    </source>
</evidence>
<evidence type="ECO:0000256" key="1">
    <source>
        <dbReference type="SAM" id="MobiDB-lite"/>
    </source>
</evidence>
<dbReference type="EMBL" id="CP015217">
    <property type="protein sequence ID" value="AOP35227.1"/>
    <property type="molecule type" value="Genomic_DNA"/>
</dbReference>